<dbReference type="GO" id="GO:0016747">
    <property type="term" value="F:acyltransferase activity, transferring groups other than amino-acyl groups"/>
    <property type="evidence" value="ECO:0007669"/>
    <property type="project" value="InterPro"/>
</dbReference>
<feature type="domain" description="N-acetyltransferase" evidence="1">
    <location>
        <begin position="98"/>
        <end position="238"/>
    </location>
</feature>
<dbReference type="RefSeq" id="XP_037203069.1">
    <property type="nucleotide sequence ID" value="XM_037356785.1"/>
</dbReference>
<dbReference type="Gene3D" id="3.40.630.30">
    <property type="match status" value="1"/>
</dbReference>
<keyword evidence="3" id="KW-1185">Reference proteome</keyword>
<dbReference type="OrthoDB" id="196847at2759"/>
<dbReference type="SUPFAM" id="SSF55729">
    <property type="entry name" value="Acyl-CoA N-acyltransferases (Nat)"/>
    <property type="match status" value="1"/>
</dbReference>
<dbReference type="InterPro" id="IPR016181">
    <property type="entry name" value="Acyl_CoA_acyltransferase"/>
</dbReference>
<dbReference type="InterPro" id="IPR052523">
    <property type="entry name" value="Trichothecene_AcTrans"/>
</dbReference>
<dbReference type="CDD" id="cd04301">
    <property type="entry name" value="NAT_SF"/>
    <property type="match status" value="1"/>
</dbReference>
<gene>
    <name evidence="2" type="ORF">FTJAE_9825</name>
</gene>
<protein>
    <submittedName>
        <fullName evidence="2">Acetyltransferase</fullName>
    </submittedName>
</protein>
<dbReference type="InterPro" id="IPR000182">
    <property type="entry name" value="GNAT_dom"/>
</dbReference>
<dbReference type="AlphaFoldDB" id="A0A8H5R2W5"/>
<evidence type="ECO:0000259" key="1">
    <source>
        <dbReference type="PROSITE" id="PS51186"/>
    </source>
</evidence>
<dbReference type="GeneID" id="59309055"/>
<proteinExistence type="predicted"/>
<dbReference type="Proteomes" id="UP000530670">
    <property type="component" value="Unassembled WGS sequence"/>
</dbReference>
<evidence type="ECO:0000313" key="2">
    <source>
        <dbReference type="EMBL" id="KAF5625842.1"/>
    </source>
</evidence>
<comment type="caution">
    <text evidence="2">The sequence shown here is derived from an EMBL/GenBank/DDBJ whole genome shotgun (WGS) entry which is preliminary data.</text>
</comment>
<evidence type="ECO:0000313" key="3">
    <source>
        <dbReference type="Proteomes" id="UP000530670"/>
    </source>
</evidence>
<accession>A0A8H5R2W5</accession>
<dbReference type="PROSITE" id="PS51186">
    <property type="entry name" value="GNAT"/>
    <property type="match status" value="1"/>
</dbReference>
<dbReference type="Pfam" id="PF13673">
    <property type="entry name" value="Acetyltransf_10"/>
    <property type="match status" value="1"/>
</dbReference>
<reference evidence="2 3" key="1">
    <citation type="submission" date="2020-05" db="EMBL/GenBank/DDBJ databases">
        <title>Identification and distribution of gene clusters putatively required for synthesis of sphingolipid metabolism inhibitors in phylogenetically diverse species of the filamentous fungus Fusarium.</title>
        <authorList>
            <person name="Kim H.-S."/>
            <person name="Busman M."/>
            <person name="Brown D.W."/>
            <person name="Divon H."/>
            <person name="Uhlig S."/>
            <person name="Proctor R.H."/>
        </authorList>
    </citation>
    <scope>NUCLEOTIDE SEQUENCE [LARGE SCALE GENOMIC DNA]</scope>
    <source>
        <strain evidence="2 3">NRRL 66243</strain>
    </source>
</reference>
<dbReference type="EMBL" id="JAAQRI010000226">
    <property type="protein sequence ID" value="KAF5625842.1"/>
    <property type="molecule type" value="Genomic_DNA"/>
</dbReference>
<keyword evidence="2" id="KW-0808">Transferase</keyword>
<dbReference type="PANTHER" id="PTHR42791:SF2">
    <property type="entry name" value="N-ACETYLTRANSFERASE DOMAIN-CONTAINING PROTEIN"/>
    <property type="match status" value="1"/>
</dbReference>
<sequence>MATFTSHSAVDLQALPSIWTRCSLSLNTASLNIVKMPLQLRPAVPEDIPEMCQVYYSAFGDTYIGSRVFTSDIDASNRFFQKAFMDDIADPLCELLVVTHKSSPGSKDEKVVSLAKWALPGASIQDPPPAEAWPANGDLAVEFFGAMTRGHRKLIGDRPHYYLELICTHETWQGKGAGTLLLRWGIERADTDALPCFLEATPKGKLVYEKLGFRIKAEEEFKWSFGTFVETYMERDAKIEKRTMTRPKSKEFA</sequence>
<name>A0A8H5R2W5_9HYPO</name>
<dbReference type="PANTHER" id="PTHR42791">
    <property type="entry name" value="GNAT FAMILY ACETYLTRANSFERASE"/>
    <property type="match status" value="1"/>
</dbReference>
<organism evidence="2 3">
    <name type="scientific">Fusarium tjaetaba</name>
    <dbReference type="NCBI Taxonomy" id="1567544"/>
    <lineage>
        <taxon>Eukaryota</taxon>
        <taxon>Fungi</taxon>
        <taxon>Dikarya</taxon>
        <taxon>Ascomycota</taxon>
        <taxon>Pezizomycotina</taxon>
        <taxon>Sordariomycetes</taxon>
        <taxon>Hypocreomycetidae</taxon>
        <taxon>Hypocreales</taxon>
        <taxon>Nectriaceae</taxon>
        <taxon>Fusarium</taxon>
        <taxon>Fusarium fujikuroi species complex</taxon>
    </lineage>
</organism>